<dbReference type="Proteomes" id="UP001211894">
    <property type="component" value="Unassembled WGS sequence"/>
</dbReference>
<feature type="transmembrane region" description="Helical" evidence="14">
    <location>
        <begin position="91"/>
        <end position="116"/>
    </location>
</feature>
<feature type="binding site" evidence="14">
    <location>
        <position position="74"/>
    </location>
    <ligand>
        <name>Na(+)</name>
        <dbReference type="ChEBI" id="CHEBI:29101"/>
        <note>structural</note>
    </ligand>
</feature>
<dbReference type="InterPro" id="IPR003691">
    <property type="entry name" value="FluC"/>
</dbReference>
<evidence type="ECO:0000256" key="6">
    <source>
        <dbReference type="ARBA" id="ARBA00022989"/>
    </source>
</evidence>
<evidence type="ECO:0000256" key="4">
    <source>
        <dbReference type="ARBA" id="ARBA00022692"/>
    </source>
</evidence>
<evidence type="ECO:0000313" key="16">
    <source>
        <dbReference type="Proteomes" id="UP001211894"/>
    </source>
</evidence>
<keyword evidence="8 14" id="KW-0406">Ion transport</keyword>
<evidence type="ECO:0000256" key="2">
    <source>
        <dbReference type="ARBA" id="ARBA00022448"/>
    </source>
</evidence>
<dbReference type="PANTHER" id="PTHR28259">
    <property type="entry name" value="FLUORIDE EXPORT PROTEIN 1-RELATED"/>
    <property type="match status" value="1"/>
</dbReference>
<evidence type="ECO:0000256" key="14">
    <source>
        <dbReference type="HAMAP-Rule" id="MF_00454"/>
    </source>
</evidence>
<evidence type="ECO:0000256" key="3">
    <source>
        <dbReference type="ARBA" id="ARBA00022475"/>
    </source>
</evidence>
<feature type="transmembrane region" description="Helical" evidence="14">
    <location>
        <begin position="60"/>
        <end position="79"/>
    </location>
</feature>
<comment type="subcellular location">
    <subcellularLocation>
        <location evidence="1 14">Cell membrane</location>
        <topology evidence="1 14">Multi-pass membrane protein</topology>
    </subcellularLocation>
</comment>
<evidence type="ECO:0000256" key="11">
    <source>
        <dbReference type="ARBA" id="ARBA00035120"/>
    </source>
</evidence>
<comment type="caution">
    <text evidence="15">The sequence shown here is derived from an EMBL/GenBank/DDBJ whole genome shotgun (WGS) entry which is preliminary data.</text>
</comment>
<keyword evidence="2 14" id="KW-0813">Transport</keyword>
<gene>
    <name evidence="14" type="primary">fluC</name>
    <name evidence="14" type="synonym">crcB</name>
    <name evidence="15" type="ORF">PJ311_16355</name>
</gene>
<evidence type="ECO:0000256" key="10">
    <source>
        <dbReference type="ARBA" id="ARBA00023303"/>
    </source>
</evidence>
<proteinExistence type="inferred from homology"/>
<dbReference type="HAMAP" id="MF_00454">
    <property type="entry name" value="FluC"/>
    <property type="match status" value="1"/>
</dbReference>
<keyword evidence="9 14" id="KW-0472">Membrane</keyword>
<dbReference type="Pfam" id="PF02537">
    <property type="entry name" value="CRCB"/>
    <property type="match status" value="1"/>
</dbReference>
<keyword evidence="3 14" id="KW-1003">Cell membrane</keyword>
<evidence type="ECO:0000256" key="8">
    <source>
        <dbReference type="ARBA" id="ARBA00023065"/>
    </source>
</evidence>
<keyword evidence="4 14" id="KW-0812">Transmembrane</keyword>
<evidence type="ECO:0000256" key="13">
    <source>
        <dbReference type="ARBA" id="ARBA00049940"/>
    </source>
</evidence>
<name>A0ABT4X9P8_9BACI</name>
<keyword evidence="16" id="KW-1185">Reference proteome</keyword>
<dbReference type="EMBL" id="JAQKAB010000013">
    <property type="protein sequence ID" value="MDA7028146.1"/>
    <property type="molecule type" value="Genomic_DNA"/>
</dbReference>
<dbReference type="PANTHER" id="PTHR28259:SF16">
    <property type="entry name" value="FLUORIDE-SPECIFIC ION CHANNEL FLUC 2"/>
    <property type="match status" value="1"/>
</dbReference>
<feature type="transmembrane region" description="Helical" evidence="14">
    <location>
        <begin position="34"/>
        <end position="53"/>
    </location>
</feature>
<keyword evidence="5 14" id="KW-0479">Metal-binding</keyword>
<keyword evidence="7 14" id="KW-0915">Sodium</keyword>
<evidence type="ECO:0000256" key="5">
    <source>
        <dbReference type="ARBA" id="ARBA00022723"/>
    </source>
</evidence>
<dbReference type="RefSeq" id="WP_271341963.1">
    <property type="nucleotide sequence ID" value="NZ_JAQKAB010000013.1"/>
</dbReference>
<sequence>MKSYVAVFLGGTLGSLFRYVLNMWTGGSFFPWPTLIENLSGSLLLGLLTGFFTARPKKPYIQLALGTGFCGGYTTMSAFSKETMLLLHSSAPYMGMIYLGATLTGGVCLAFIGFSLGSRLSRHGKGAVNS</sequence>
<evidence type="ECO:0000256" key="1">
    <source>
        <dbReference type="ARBA" id="ARBA00004651"/>
    </source>
</evidence>
<protein>
    <recommendedName>
        <fullName evidence="14">Fluoride-specific ion channel FluC</fullName>
    </recommendedName>
</protein>
<reference evidence="15 16" key="1">
    <citation type="submission" date="2023-01" db="EMBL/GenBank/DDBJ databases">
        <title>Bacillus changyiensis sp. nov., isolated from a coastal deposit.</title>
        <authorList>
            <person name="Xiao G."/>
            <person name="Lai Q."/>
            <person name="Hu Z."/>
            <person name="Shao Z."/>
        </authorList>
    </citation>
    <scope>NUCLEOTIDE SEQUENCE [LARGE SCALE GENOMIC DNA]</scope>
    <source>
        <strain evidence="15 16">CLL-7-23</strain>
    </source>
</reference>
<feature type="binding site" evidence="14">
    <location>
        <position position="71"/>
    </location>
    <ligand>
        <name>Na(+)</name>
        <dbReference type="ChEBI" id="CHEBI:29101"/>
        <note>structural</note>
    </ligand>
</feature>
<evidence type="ECO:0000256" key="12">
    <source>
        <dbReference type="ARBA" id="ARBA00035585"/>
    </source>
</evidence>
<evidence type="ECO:0000256" key="7">
    <source>
        <dbReference type="ARBA" id="ARBA00023053"/>
    </source>
</evidence>
<comment type="catalytic activity">
    <reaction evidence="12">
        <text>fluoride(in) = fluoride(out)</text>
        <dbReference type="Rhea" id="RHEA:76159"/>
        <dbReference type="ChEBI" id="CHEBI:17051"/>
    </reaction>
    <physiologicalReaction direction="left-to-right" evidence="12">
        <dbReference type="Rhea" id="RHEA:76160"/>
    </physiologicalReaction>
</comment>
<evidence type="ECO:0000313" key="15">
    <source>
        <dbReference type="EMBL" id="MDA7028146.1"/>
    </source>
</evidence>
<comment type="function">
    <text evidence="13 14">Fluoride-specific ion channel. Important for reducing fluoride concentration in the cell, thus reducing its toxicity.</text>
</comment>
<keyword evidence="10 14" id="KW-0407">Ion channel</keyword>
<accession>A0ABT4X9P8</accession>
<organism evidence="15 16">
    <name type="scientific">Bacillus changyiensis</name>
    <dbReference type="NCBI Taxonomy" id="3004103"/>
    <lineage>
        <taxon>Bacteria</taxon>
        <taxon>Bacillati</taxon>
        <taxon>Bacillota</taxon>
        <taxon>Bacilli</taxon>
        <taxon>Bacillales</taxon>
        <taxon>Bacillaceae</taxon>
        <taxon>Bacillus</taxon>
    </lineage>
</organism>
<comment type="activity regulation">
    <text evidence="14">Na(+) is not transported, but it plays an essential structural role and its presence is essential for fluoride channel function.</text>
</comment>
<keyword evidence="6 14" id="KW-1133">Transmembrane helix</keyword>
<comment type="similarity">
    <text evidence="11 14">Belongs to the fluoride channel Fluc/FEX (TC 1.A.43) family.</text>
</comment>
<evidence type="ECO:0000256" key="9">
    <source>
        <dbReference type="ARBA" id="ARBA00023136"/>
    </source>
</evidence>